<dbReference type="PANTHER" id="PTHR30204">
    <property type="entry name" value="REDOX-CYCLING DRUG-SENSING TRANSCRIPTIONAL ACTIVATOR SOXR"/>
    <property type="match status" value="1"/>
</dbReference>
<keyword evidence="4" id="KW-1185">Reference proteome</keyword>
<dbReference type="InterPro" id="IPR000551">
    <property type="entry name" value="MerR-type_HTH_dom"/>
</dbReference>
<dbReference type="EMBL" id="CP132353">
    <property type="protein sequence ID" value="WLS79036.1"/>
    <property type="molecule type" value="Genomic_DNA"/>
</dbReference>
<evidence type="ECO:0000259" key="2">
    <source>
        <dbReference type="PROSITE" id="PS50937"/>
    </source>
</evidence>
<keyword evidence="1" id="KW-0238">DNA-binding</keyword>
<gene>
    <name evidence="3" type="ORF">Q3V30_00510</name>
</gene>
<name>A0AA50DMY1_9GAMM</name>
<dbReference type="RefSeq" id="WP_306209440.1">
    <property type="nucleotide sequence ID" value="NZ_CP132353.1"/>
</dbReference>
<dbReference type="Gene3D" id="1.10.1660.10">
    <property type="match status" value="1"/>
</dbReference>
<dbReference type="Proteomes" id="UP001228139">
    <property type="component" value="Chromosome"/>
</dbReference>
<dbReference type="InterPro" id="IPR009061">
    <property type="entry name" value="DNA-bd_dom_put_sf"/>
</dbReference>
<evidence type="ECO:0000313" key="3">
    <source>
        <dbReference type="EMBL" id="WLS79036.1"/>
    </source>
</evidence>
<dbReference type="PROSITE" id="PS50937">
    <property type="entry name" value="HTH_MERR_2"/>
    <property type="match status" value="1"/>
</dbReference>
<evidence type="ECO:0000313" key="4">
    <source>
        <dbReference type="Proteomes" id="UP001228139"/>
    </source>
</evidence>
<reference evidence="3 4" key="1">
    <citation type="submission" date="2023-07" db="EMBL/GenBank/DDBJ databases">
        <title>Pathogenic bacteria of pear tree diseases.</title>
        <authorList>
            <person name="Zhang Z."/>
            <person name="He L."/>
            <person name="Huang R."/>
        </authorList>
    </citation>
    <scope>NUCLEOTIDE SEQUENCE [LARGE SCALE GENOMIC DNA]</scope>
    <source>
        <strain evidence="3 4">DE2</strain>
    </source>
</reference>
<proteinExistence type="predicted"/>
<dbReference type="InterPro" id="IPR047057">
    <property type="entry name" value="MerR_fam"/>
</dbReference>
<dbReference type="AlphaFoldDB" id="A0AA50DMY1"/>
<dbReference type="SMART" id="SM00422">
    <property type="entry name" value="HTH_MERR"/>
    <property type="match status" value="1"/>
</dbReference>
<dbReference type="PANTHER" id="PTHR30204:SF97">
    <property type="entry name" value="MERR FAMILY REGULATORY PROTEIN"/>
    <property type="match status" value="1"/>
</dbReference>
<dbReference type="SUPFAM" id="SSF46955">
    <property type="entry name" value="Putative DNA-binding domain"/>
    <property type="match status" value="1"/>
</dbReference>
<dbReference type="Pfam" id="PF13411">
    <property type="entry name" value="MerR_1"/>
    <property type="match status" value="1"/>
</dbReference>
<dbReference type="GO" id="GO:0003700">
    <property type="term" value="F:DNA-binding transcription factor activity"/>
    <property type="evidence" value="ECO:0007669"/>
    <property type="project" value="InterPro"/>
</dbReference>
<feature type="domain" description="HTH merR-type" evidence="2">
    <location>
        <begin position="4"/>
        <end position="72"/>
    </location>
</feature>
<dbReference type="PRINTS" id="PR00040">
    <property type="entry name" value="HTHMERR"/>
</dbReference>
<evidence type="ECO:0000256" key="1">
    <source>
        <dbReference type="ARBA" id="ARBA00023125"/>
    </source>
</evidence>
<dbReference type="GO" id="GO:0003677">
    <property type="term" value="F:DNA binding"/>
    <property type="evidence" value="ECO:0007669"/>
    <property type="project" value="UniProtKB-KW"/>
</dbReference>
<sequence>MGKELDIREIADLSGVQPSALRFYEKKGLIRPVGRNGLRRQYHENVLNKLRLIAIGQAAGFSLDEMAAMLNTEGRIALDRKLLYKRSQEIDDTVRRLQLFSQGLKHAARCKEQEHTNCDEFQKIIDRGLRLIK</sequence>
<protein>
    <submittedName>
        <fullName evidence="3">MerR family transcriptional regulator</fullName>
    </submittedName>
</protein>
<accession>A0AA50DMY1</accession>
<organism evidence="3 4">
    <name type="scientific">Erwinia pyri</name>
    <dbReference type="NCBI Taxonomy" id="3062598"/>
    <lineage>
        <taxon>Bacteria</taxon>
        <taxon>Pseudomonadati</taxon>
        <taxon>Pseudomonadota</taxon>
        <taxon>Gammaproteobacteria</taxon>
        <taxon>Enterobacterales</taxon>
        <taxon>Erwiniaceae</taxon>
        <taxon>Erwinia</taxon>
    </lineage>
</organism>
<dbReference type="KEGG" id="epi:Q3V30_00510"/>